<dbReference type="GO" id="GO:0005654">
    <property type="term" value="C:nucleoplasm"/>
    <property type="evidence" value="ECO:0007669"/>
    <property type="project" value="Ensembl"/>
</dbReference>
<sequence>REMETCKEYIGHDFDKVPLSNIAEKIMSAMQERQDSSKNEPTSKHEDDEGKRALGLKRKQEVSAHCVHKIGKWLSVKSDYVMKTKNDWAPDFRQVGSSEKSFCDVRNMGHEQKRQLLATIKQAAALVVTMVSQDGFLQLTSDQGLLSSVRGIVVLIKRQTDQFCPLKNSTLILPSIERGGGHNSQLGSIVKLLYLLEWVCIVIVHLITWLKMLNWGLYFCISPREILFQILKFKGSLICFHAKDFLRTLLHSYGNDIHWKQVADCVVLDPRIAAWLINPSDSVPSFQYLVDQYSKKPVSVRAGNGNAEPLENTSHQNLVLNLEMLYNVMVDLAAELQVQGLWELFCTLELPLLNILAGNLLLRLGELEREAHQAAGQKFLLTSSNQLREVMPRLQPSSDICIVTCLLWRGILEMLYGFISSTWNQTGTVSGRLSAKHPNIQGISKQPIEIIKKQYVKGKENERVTISPRAMFVSAKGFSFLAADFSHIELRILAHLSCDPELLKLFQDPEATDVFTTLASQWRGVPREEVKHADREQAKRVVYSVVYGAGKERLAECLKITPLQASEFIGSFLQKYKKAHDFMRKTVEQCHSKGYVVSIMGRRRSLPNINVQDYRLRTQAERQAINFVVQGSAADLCKLAMIDIFTSVATSPGLTARLIAQIHDELLFEVEDSQIPEFSETCSLDPEPPEEIQLQHPIKALSVAPQKSSLCQQ</sequence>
<feature type="region of interest" description="Disordered" evidence="2">
    <location>
        <begin position="28"/>
        <end position="55"/>
    </location>
</feature>
<dbReference type="GO" id="GO:0000724">
    <property type="term" value="P:double-strand break repair via homologous recombination"/>
    <property type="evidence" value="ECO:0007669"/>
    <property type="project" value="Ensembl"/>
</dbReference>
<keyword evidence="3" id="KW-0812">Transmembrane</keyword>
<evidence type="ECO:0000313" key="5">
    <source>
        <dbReference type="Ensembl" id="ENSSPUP00000020604.1"/>
    </source>
</evidence>
<dbReference type="PRINTS" id="PR00868">
    <property type="entry name" value="DNAPOLI"/>
</dbReference>
<evidence type="ECO:0000259" key="4">
    <source>
        <dbReference type="SMART" id="SM00482"/>
    </source>
</evidence>
<dbReference type="GO" id="GO:0003677">
    <property type="term" value="F:DNA binding"/>
    <property type="evidence" value="ECO:0007669"/>
    <property type="project" value="InterPro"/>
</dbReference>
<dbReference type="Pfam" id="PF00476">
    <property type="entry name" value="DNA_pol_A"/>
    <property type="match status" value="1"/>
</dbReference>
<dbReference type="Proteomes" id="UP000694392">
    <property type="component" value="Unplaced"/>
</dbReference>
<name>A0A8D0HE33_SPHPU</name>
<dbReference type="Gene3D" id="3.30.70.370">
    <property type="match status" value="1"/>
</dbReference>
<dbReference type="GeneTree" id="ENSGT00940000159015"/>
<dbReference type="PANTHER" id="PTHR10133">
    <property type="entry name" value="DNA POLYMERASE I"/>
    <property type="match status" value="1"/>
</dbReference>
<evidence type="ECO:0000313" key="6">
    <source>
        <dbReference type="Proteomes" id="UP000694392"/>
    </source>
</evidence>
<dbReference type="PANTHER" id="PTHR10133:SF27">
    <property type="entry name" value="DNA POLYMERASE NU"/>
    <property type="match status" value="1"/>
</dbReference>
<feature type="domain" description="DNA-directed DNA polymerase family A palm" evidence="4">
    <location>
        <begin position="465"/>
        <end position="674"/>
    </location>
</feature>
<dbReference type="GO" id="GO:0003887">
    <property type="term" value="F:DNA-directed DNA polymerase activity"/>
    <property type="evidence" value="ECO:0007669"/>
    <property type="project" value="Ensembl"/>
</dbReference>
<evidence type="ECO:0000256" key="1">
    <source>
        <dbReference type="ARBA" id="ARBA00022705"/>
    </source>
</evidence>
<dbReference type="InterPro" id="IPR002298">
    <property type="entry name" value="DNA_polymerase_A"/>
</dbReference>
<dbReference type="SMART" id="SM00482">
    <property type="entry name" value="POLAc"/>
    <property type="match status" value="1"/>
</dbReference>
<dbReference type="SUPFAM" id="SSF56672">
    <property type="entry name" value="DNA/RNA polymerases"/>
    <property type="match status" value="1"/>
</dbReference>
<dbReference type="FunFam" id="1.10.150.20:FF:000002">
    <property type="entry name" value="DNA polymerase I"/>
    <property type="match status" value="1"/>
</dbReference>
<dbReference type="CDD" id="cd08638">
    <property type="entry name" value="DNA_pol_A_theta"/>
    <property type="match status" value="1"/>
</dbReference>
<protein>
    <submittedName>
        <fullName evidence="5">DNA polymerase nu</fullName>
    </submittedName>
</protein>
<keyword evidence="3" id="KW-1133">Transmembrane helix</keyword>
<dbReference type="Pfam" id="PF18049">
    <property type="entry name" value="DNA_pol_P_Exo"/>
    <property type="match status" value="1"/>
</dbReference>
<evidence type="ECO:0000256" key="3">
    <source>
        <dbReference type="SAM" id="Phobius"/>
    </source>
</evidence>
<dbReference type="GO" id="GO:0030332">
    <property type="term" value="F:cyclin binding"/>
    <property type="evidence" value="ECO:0007669"/>
    <property type="project" value="Ensembl"/>
</dbReference>
<organism evidence="5 6">
    <name type="scientific">Sphenodon punctatus</name>
    <name type="common">Tuatara</name>
    <name type="synonym">Hatteria punctata</name>
    <dbReference type="NCBI Taxonomy" id="8508"/>
    <lineage>
        <taxon>Eukaryota</taxon>
        <taxon>Metazoa</taxon>
        <taxon>Chordata</taxon>
        <taxon>Craniata</taxon>
        <taxon>Vertebrata</taxon>
        <taxon>Euteleostomi</taxon>
        <taxon>Lepidosauria</taxon>
        <taxon>Sphenodontia</taxon>
        <taxon>Sphenodontidae</taxon>
        <taxon>Sphenodon</taxon>
    </lineage>
</organism>
<dbReference type="InterPro" id="IPR043502">
    <property type="entry name" value="DNA/RNA_pol_sf"/>
</dbReference>
<keyword evidence="1" id="KW-0235">DNA replication</keyword>
<evidence type="ECO:0000256" key="2">
    <source>
        <dbReference type="SAM" id="MobiDB-lite"/>
    </source>
</evidence>
<reference evidence="5" key="1">
    <citation type="submission" date="2025-08" db="UniProtKB">
        <authorList>
            <consortium name="Ensembl"/>
        </authorList>
    </citation>
    <scope>IDENTIFICATION</scope>
</reference>
<dbReference type="GO" id="GO:0006261">
    <property type="term" value="P:DNA-templated DNA replication"/>
    <property type="evidence" value="ECO:0007669"/>
    <property type="project" value="InterPro"/>
</dbReference>
<dbReference type="Gene3D" id="1.10.150.20">
    <property type="entry name" value="5' to 3' exonuclease, C-terminal subdomain"/>
    <property type="match status" value="1"/>
</dbReference>
<dbReference type="GO" id="GO:0036297">
    <property type="term" value="P:interstrand cross-link repair"/>
    <property type="evidence" value="ECO:0007669"/>
    <property type="project" value="Ensembl"/>
</dbReference>
<feature type="transmembrane region" description="Helical" evidence="3">
    <location>
        <begin position="192"/>
        <end position="210"/>
    </location>
</feature>
<dbReference type="InterPro" id="IPR040940">
    <property type="entry name" value="DNA_pol_P_Exo"/>
</dbReference>
<dbReference type="Ensembl" id="ENSSPUT00000021955.1">
    <property type="protein sequence ID" value="ENSSPUP00000020604.1"/>
    <property type="gene ID" value="ENSSPUG00000015690.1"/>
</dbReference>
<gene>
    <name evidence="5" type="primary">POLN</name>
</gene>
<reference evidence="5" key="2">
    <citation type="submission" date="2025-09" db="UniProtKB">
        <authorList>
            <consortium name="Ensembl"/>
        </authorList>
    </citation>
    <scope>IDENTIFICATION</scope>
</reference>
<keyword evidence="6" id="KW-1185">Reference proteome</keyword>
<dbReference type="Gene3D" id="3.30.420.10">
    <property type="entry name" value="Ribonuclease H-like superfamily/Ribonuclease H"/>
    <property type="match status" value="1"/>
</dbReference>
<dbReference type="AlphaFoldDB" id="A0A8D0HE33"/>
<feature type="compositionally biased region" description="Basic and acidic residues" evidence="2">
    <location>
        <begin position="32"/>
        <end position="55"/>
    </location>
</feature>
<accession>A0A8D0HE33</accession>
<dbReference type="InterPro" id="IPR036397">
    <property type="entry name" value="RNaseH_sf"/>
</dbReference>
<keyword evidence="3" id="KW-0472">Membrane</keyword>
<dbReference type="OMA" id="RFLIMSN"/>
<proteinExistence type="predicted"/>
<dbReference type="InterPro" id="IPR001098">
    <property type="entry name" value="DNA-dir_DNA_pol_A_palm_dom"/>
</dbReference>
<dbReference type="GO" id="GO:0019985">
    <property type="term" value="P:translesion synthesis"/>
    <property type="evidence" value="ECO:0007669"/>
    <property type="project" value="Ensembl"/>
</dbReference>